<dbReference type="OrthoDB" id="5296936at2"/>
<evidence type="ECO:0000259" key="5">
    <source>
        <dbReference type="Pfam" id="PF01814"/>
    </source>
</evidence>
<dbReference type="InterPro" id="IPR012827">
    <property type="entry name" value="Hemerythrin_metal-bd"/>
</dbReference>
<gene>
    <name evidence="6" type="ORF">SAMN05421686_10638</name>
</gene>
<dbReference type="Proteomes" id="UP000185639">
    <property type="component" value="Unassembled WGS sequence"/>
</dbReference>
<dbReference type="InterPro" id="IPR035938">
    <property type="entry name" value="Hemerythrin-like_sf"/>
</dbReference>
<dbReference type="PANTHER" id="PTHR37164:SF1">
    <property type="entry name" value="BACTERIOHEMERYTHRIN"/>
    <property type="match status" value="1"/>
</dbReference>
<dbReference type="Pfam" id="PF01814">
    <property type="entry name" value="Hemerythrin"/>
    <property type="match status" value="1"/>
</dbReference>
<evidence type="ECO:0000313" key="6">
    <source>
        <dbReference type="EMBL" id="SIS90667.1"/>
    </source>
</evidence>
<feature type="domain" description="Hemerythrin-like" evidence="5">
    <location>
        <begin position="12"/>
        <end position="122"/>
    </location>
</feature>
<sequence length="142" mass="16935">MSMMFWDYPQLPVQFMNREHETFVGLMNDAEQALTMGTFSVQHFKRLVQHCQEHFAHEEREMQRTHFPGFELHKKQHDRVLLEMTELLKGYVATQDIEPLLRYLQDILPEWFTQHIHTLDQVTAQYLTAAYAKSNRRAKSIG</sequence>
<comment type="similarity">
    <text evidence="1">Belongs to the hemerythrin family.</text>
</comment>
<evidence type="ECO:0000256" key="3">
    <source>
        <dbReference type="ARBA" id="ARBA00022723"/>
    </source>
</evidence>
<dbReference type="CDD" id="cd12107">
    <property type="entry name" value="Hemerythrin"/>
    <property type="match status" value="1"/>
</dbReference>
<evidence type="ECO:0000256" key="2">
    <source>
        <dbReference type="ARBA" id="ARBA00022621"/>
    </source>
</evidence>
<dbReference type="Gene3D" id="1.20.120.50">
    <property type="entry name" value="Hemerythrin-like"/>
    <property type="match status" value="1"/>
</dbReference>
<proteinExistence type="inferred from homology"/>
<name>A0A1N7MX19_9GAMM</name>
<protein>
    <submittedName>
        <fullName evidence="6">Hemerythrin</fullName>
    </submittedName>
</protein>
<keyword evidence="2" id="KW-0813">Transport</keyword>
<dbReference type="InterPro" id="IPR050669">
    <property type="entry name" value="Hemerythrin"/>
</dbReference>
<keyword evidence="7" id="KW-1185">Reference proteome</keyword>
<dbReference type="STRING" id="484498.SAMN05421686_10638"/>
<dbReference type="InterPro" id="IPR012312">
    <property type="entry name" value="Hemerythrin-like"/>
</dbReference>
<dbReference type="EMBL" id="FTOH01000006">
    <property type="protein sequence ID" value="SIS90667.1"/>
    <property type="molecule type" value="Genomic_DNA"/>
</dbReference>
<dbReference type="RefSeq" id="WP_084188844.1">
    <property type="nucleotide sequence ID" value="NZ_FTOH01000006.1"/>
</dbReference>
<organism evidence="6 7">
    <name type="scientific">Thalassolituus maritimus</name>
    <dbReference type="NCBI Taxonomy" id="484498"/>
    <lineage>
        <taxon>Bacteria</taxon>
        <taxon>Pseudomonadati</taxon>
        <taxon>Pseudomonadota</taxon>
        <taxon>Gammaproteobacteria</taxon>
        <taxon>Oceanospirillales</taxon>
        <taxon>Oceanospirillaceae</taxon>
        <taxon>Thalassolituus</taxon>
    </lineage>
</organism>
<accession>A0A1N7MX19</accession>
<dbReference type="SUPFAM" id="SSF47188">
    <property type="entry name" value="Hemerythrin-like"/>
    <property type="match status" value="1"/>
</dbReference>
<dbReference type="PROSITE" id="PS00550">
    <property type="entry name" value="HEMERYTHRINS"/>
    <property type="match status" value="1"/>
</dbReference>
<evidence type="ECO:0000313" key="7">
    <source>
        <dbReference type="Proteomes" id="UP000185639"/>
    </source>
</evidence>
<keyword evidence="2" id="KW-0561">Oxygen transport</keyword>
<keyword evidence="4" id="KW-0408">Iron</keyword>
<dbReference type="GO" id="GO:0005344">
    <property type="term" value="F:oxygen carrier activity"/>
    <property type="evidence" value="ECO:0007669"/>
    <property type="project" value="UniProtKB-KW"/>
</dbReference>
<evidence type="ECO:0000256" key="4">
    <source>
        <dbReference type="ARBA" id="ARBA00023004"/>
    </source>
</evidence>
<dbReference type="GO" id="GO:0046872">
    <property type="term" value="F:metal ion binding"/>
    <property type="evidence" value="ECO:0007669"/>
    <property type="project" value="UniProtKB-KW"/>
</dbReference>
<dbReference type="NCBIfam" id="TIGR02481">
    <property type="entry name" value="hemeryth_dom"/>
    <property type="match status" value="1"/>
</dbReference>
<dbReference type="AlphaFoldDB" id="A0A1N7MX19"/>
<keyword evidence="3" id="KW-0479">Metal-binding</keyword>
<dbReference type="PANTHER" id="PTHR37164">
    <property type="entry name" value="BACTERIOHEMERYTHRIN"/>
    <property type="match status" value="1"/>
</dbReference>
<evidence type="ECO:0000256" key="1">
    <source>
        <dbReference type="ARBA" id="ARBA00010587"/>
    </source>
</evidence>
<dbReference type="InterPro" id="IPR016131">
    <property type="entry name" value="Haemerythrin_Fe_BS"/>
</dbReference>
<reference evidence="7" key="1">
    <citation type="submission" date="2017-01" db="EMBL/GenBank/DDBJ databases">
        <authorList>
            <person name="Varghese N."/>
            <person name="Submissions S."/>
        </authorList>
    </citation>
    <scope>NUCLEOTIDE SEQUENCE [LARGE SCALE GENOMIC DNA]</scope>
    <source>
        <strain evidence="7">DSM 24913</strain>
    </source>
</reference>